<accession>A0ACB0XKD7</accession>
<dbReference type="Proteomes" id="UP001497535">
    <property type="component" value="Unassembled WGS sequence"/>
</dbReference>
<name>A0ACB0XKD7_MELEN</name>
<keyword evidence="2" id="KW-1185">Reference proteome</keyword>
<evidence type="ECO:0000313" key="2">
    <source>
        <dbReference type="Proteomes" id="UP001497535"/>
    </source>
</evidence>
<evidence type="ECO:0000313" key="1">
    <source>
        <dbReference type="EMBL" id="CAK5005913.1"/>
    </source>
</evidence>
<comment type="caution">
    <text evidence="1">The sequence shown here is derived from an EMBL/GenBank/DDBJ whole genome shotgun (WGS) entry which is preliminary data.</text>
</comment>
<proteinExistence type="predicted"/>
<gene>
    <name evidence="1" type="ORF">MENTE1834_LOCUS72</name>
</gene>
<dbReference type="EMBL" id="CAVMJV010000001">
    <property type="protein sequence ID" value="CAK5005913.1"/>
    <property type="molecule type" value="Genomic_DNA"/>
</dbReference>
<sequence>MVRLSQTILDSSNLNEVIVCDTLACSRYGEKIPRRRDWGGSPNKRGRLWIRVASGIKFVLYPEWSSVGLSGGTRFQMFSYRIQEIVH</sequence>
<organism evidence="1 2">
    <name type="scientific">Meloidogyne enterolobii</name>
    <name type="common">Root-knot nematode worm</name>
    <name type="synonym">Meloidogyne mayaguensis</name>
    <dbReference type="NCBI Taxonomy" id="390850"/>
    <lineage>
        <taxon>Eukaryota</taxon>
        <taxon>Metazoa</taxon>
        <taxon>Ecdysozoa</taxon>
        <taxon>Nematoda</taxon>
        <taxon>Chromadorea</taxon>
        <taxon>Rhabditida</taxon>
        <taxon>Tylenchina</taxon>
        <taxon>Tylenchomorpha</taxon>
        <taxon>Tylenchoidea</taxon>
        <taxon>Meloidogynidae</taxon>
        <taxon>Meloidogyninae</taxon>
        <taxon>Meloidogyne</taxon>
    </lineage>
</organism>
<protein>
    <submittedName>
        <fullName evidence="1">Uncharacterized protein</fullName>
    </submittedName>
</protein>
<reference evidence="1" key="1">
    <citation type="submission" date="2023-11" db="EMBL/GenBank/DDBJ databases">
        <authorList>
            <person name="Poullet M."/>
        </authorList>
    </citation>
    <scope>NUCLEOTIDE SEQUENCE</scope>
    <source>
        <strain evidence="1">E1834</strain>
    </source>
</reference>